<dbReference type="GeneID" id="25372130"/>
<proteinExistence type="predicted"/>
<dbReference type="OrthoDB" id="5341873at2759"/>
<organism evidence="1 2">
    <name type="scientific">Aureobasidium subglaciale (strain EXF-2481)</name>
    <name type="common">Aureobasidium pullulans var. subglaciale</name>
    <dbReference type="NCBI Taxonomy" id="1043005"/>
    <lineage>
        <taxon>Eukaryota</taxon>
        <taxon>Fungi</taxon>
        <taxon>Dikarya</taxon>
        <taxon>Ascomycota</taxon>
        <taxon>Pezizomycotina</taxon>
        <taxon>Dothideomycetes</taxon>
        <taxon>Dothideomycetidae</taxon>
        <taxon>Dothideales</taxon>
        <taxon>Saccotheciaceae</taxon>
        <taxon>Aureobasidium</taxon>
    </lineage>
</organism>
<accession>A0A074Y9K4</accession>
<name>A0A074Y9K4_AURSE</name>
<protein>
    <recommendedName>
        <fullName evidence="3">STE24 endopeptidase</fullName>
    </recommendedName>
</protein>
<dbReference type="HOGENOM" id="CLU_173507_0_0_1"/>
<dbReference type="InParanoid" id="A0A074Y9K4"/>
<evidence type="ECO:0008006" key="3">
    <source>
        <dbReference type="Google" id="ProtNLM"/>
    </source>
</evidence>
<evidence type="ECO:0000313" key="1">
    <source>
        <dbReference type="EMBL" id="KEQ90872.1"/>
    </source>
</evidence>
<gene>
    <name evidence="1" type="ORF">AUEXF2481DRAFT_8996</name>
</gene>
<reference evidence="1 2" key="1">
    <citation type="journal article" date="2014" name="BMC Genomics">
        <title>Genome sequencing of four Aureobasidium pullulans varieties: biotechnological potential, stress tolerance, and description of new species.</title>
        <authorList>
            <person name="Gostin Ar C."/>
            <person name="Ohm R.A."/>
            <person name="Kogej T."/>
            <person name="Sonjak S."/>
            <person name="Turk M."/>
            <person name="Zajc J."/>
            <person name="Zalar P."/>
            <person name="Grube M."/>
            <person name="Sun H."/>
            <person name="Han J."/>
            <person name="Sharma A."/>
            <person name="Chiniquy J."/>
            <person name="Ngan C.Y."/>
            <person name="Lipzen A."/>
            <person name="Barry K."/>
            <person name="Grigoriev I.V."/>
            <person name="Gunde-Cimerman N."/>
        </authorList>
    </citation>
    <scope>NUCLEOTIDE SEQUENCE [LARGE SCALE GENOMIC DNA]</scope>
    <source>
        <strain evidence="1 2">EXF-2481</strain>
    </source>
</reference>
<sequence length="88" mass="9963">MRELEILLSMGELSNLFFGFAGLVAASAAWSIFGSDIFPQQPDPTGEPENWTEEEMRRWLNRRNLMASSSSSKEDLLARVKANMRTPQ</sequence>
<keyword evidence="2" id="KW-1185">Reference proteome</keyword>
<evidence type="ECO:0000313" key="2">
    <source>
        <dbReference type="Proteomes" id="UP000030641"/>
    </source>
</evidence>
<dbReference type="RefSeq" id="XP_013339350.1">
    <property type="nucleotide sequence ID" value="XM_013483896.1"/>
</dbReference>
<dbReference type="EMBL" id="KL584784">
    <property type="protein sequence ID" value="KEQ90872.1"/>
    <property type="molecule type" value="Genomic_DNA"/>
</dbReference>
<dbReference type="OMA" id="WGQDIFP"/>
<dbReference type="Proteomes" id="UP000030641">
    <property type="component" value="Unassembled WGS sequence"/>
</dbReference>
<dbReference type="AlphaFoldDB" id="A0A074Y9K4"/>